<dbReference type="SMART" id="SM00256">
    <property type="entry name" value="FBOX"/>
    <property type="match status" value="1"/>
</dbReference>
<evidence type="ECO:0000313" key="5">
    <source>
        <dbReference type="EMBL" id="THH08154.1"/>
    </source>
</evidence>
<dbReference type="SUPFAM" id="SSF81383">
    <property type="entry name" value="F-box domain"/>
    <property type="match status" value="1"/>
</dbReference>
<dbReference type="SMART" id="SM00320">
    <property type="entry name" value="WD40"/>
    <property type="match status" value="1"/>
</dbReference>
<feature type="repeat" description="WD" evidence="3">
    <location>
        <begin position="425"/>
        <end position="464"/>
    </location>
</feature>
<evidence type="ECO:0000259" key="4">
    <source>
        <dbReference type="SMART" id="SM00256"/>
    </source>
</evidence>
<protein>
    <recommendedName>
        <fullName evidence="4">F-box domain-containing protein</fullName>
    </recommendedName>
</protein>
<dbReference type="Gene3D" id="2.130.10.10">
    <property type="entry name" value="YVTN repeat-like/Quinoprotein amine dehydrogenase"/>
    <property type="match status" value="1"/>
</dbReference>
<dbReference type="PROSITE" id="PS50082">
    <property type="entry name" value="WD_REPEATS_2"/>
    <property type="match status" value="1"/>
</dbReference>
<reference evidence="5 6" key="1">
    <citation type="submission" date="2019-02" db="EMBL/GenBank/DDBJ databases">
        <title>Genome sequencing of the rare red list fungi Phellinidium pouzarii.</title>
        <authorList>
            <person name="Buettner E."/>
            <person name="Kellner H."/>
        </authorList>
    </citation>
    <scope>NUCLEOTIDE SEQUENCE [LARGE SCALE GENOMIC DNA]</scope>
    <source>
        <strain evidence="5 6">DSM 108285</strain>
    </source>
</reference>
<dbReference type="PROSITE" id="PS00678">
    <property type="entry name" value="WD_REPEATS_1"/>
    <property type="match status" value="1"/>
</dbReference>
<accession>A0A4S4L9C5</accession>
<keyword evidence="2" id="KW-0677">Repeat</keyword>
<organism evidence="5 6">
    <name type="scientific">Phellinidium pouzarii</name>
    <dbReference type="NCBI Taxonomy" id="167371"/>
    <lineage>
        <taxon>Eukaryota</taxon>
        <taxon>Fungi</taxon>
        <taxon>Dikarya</taxon>
        <taxon>Basidiomycota</taxon>
        <taxon>Agaricomycotina</taxon>
        <taxon>Agaricomycetes</taxon>
        <taxon>Hymenochaetales</taxon>
        <taxon>Hymenochaetaceae</taxon>
        <taxon>Phellinidium</taxon>
    </lineage>
</organism>
<keyword evidence="1 3" id="KW-0853">WD repeat</keyword>
<dbReference type="InterPro" id="IPR001680">
    <property type="entry name" value="WD40_rpt"/>
</dbReference>
<keyword evidence="6" id="KW-1185">Reference proteome</keyword>
<evidence type="ECO:0000256" key="2">
    <source>
        <dbReference type="ARBA" id="ARBA00022737"/>
    </source>
</evidence>
<dbReference type="InterPro" id="IPR001810">
    <property type="entry name" value="F-box_dom"/>
</dbReference>
<feature type="domain" description="F-box" evidence="4">
    <location>
        <begin position="37"/>
        <end position="77"/>
    </location>
</feature>
<dbReference type="Proteomes" id="UP000308199">
    <property type="component" value="Unassembled WGS sequence"/>
</dbReference>
<gene>
    <name evidence="5" type="ORF">EW145_g2893</name>
</gene>
<dbReference type="SUPFAM" id="SSF50978">
    <property type="entry name" value="WD40 repeat-like"/>
    <property type="match status" value="1"/>
</dbReference>
<dbReference type="Gene3D" id="1.20.1280.50">
    <property type="match status" value="1"/>
</dbReference>
<dbReference type="EMBL" id="SGPK01000111">
    <property type="protein sequence ID" value="THH08154.1"/>
    <property type="molecule type" value="Genomic_DNA"/>
</dbReference>
<dbReference type="InterPro" id="IPR036322">
    <property type="entry name" value="WD40_repeat_dom_sf"/>
</dbReference>
<evidence type="ECO:0000256" key="1">
    <source>
        <dbReference type="ARBA" id="ARBA00022574"/>
    </source>
</evidence>
<sequence>MPKHRLSPVPLPPAKRQHKSIEQKLTSNPLLNFDSSLYDELVLVIFSYLSWTDLCAIQSTNRHWARLVTDNQLWKEQYVRRCELERFSEPGISEQSFETVLSSCALLAGPITITTSSEQSLSPPVYLHRHGSAPYILKGKHRMNMPTHITTLSLDQSPPSLGDAKLRVAAFYDTGEFTIFLVDHSLPQHSQRSMSYIPFAKTDRTSPIRQAVYHHPLLVTLSHSFHLSLYNLSGDTIYHSQTLTSFTSFPPTSMVLTPGPSSYRLVLAFSAPVYPAHWNAAVVVLTISSCEPASSSAPLFNRDTEASETSRPCSVIATRSVRSYDVPSGWIDERALRTMREQWGRKVARVADTQTDGKWIVLAPADQLPLPPSHSTHSSVGTTSCALQLYRLYLPSPSSTATGSGSKLNATHSPGGVRMTFVRMLHGHTGPVIALAVADGRCVSLGADGSLWVWDLEKGWGVEVQEPHRPVRVGPYTSEYVGADDDDEDIGNRREVPMDTPLGTVVFDERRIVTTNAYGIEARRFDI</sequence>
<dbReference type="InterPro" id="IPR036047">
    <property type="entry name" value="F-box-like_dom_sf"/>
</dbReference>
<dbReference type="Pfam" id="PF12937">
    <property type="entry name" value="F-box-like"/>
    <property type="match status" value="1"/>
</dbReference>
<dbReference type="AlphaFoldDB" id="A0A4S4L9C5"/>
<dbReference type="OrthoDB" id="3219396at2759"/>
<name>A0A4S4L9C5_9AGAM</name>
<evidence type="ECO:0000256" key="3">
    <source>
        <dbReference type="PROSITE-ProRule" id="PRU00221"/>
    </source>
</evidence>
<evidence type="ECO:0000313" key="6">
    <source>
        <dbReference type="Proteomes" id="UP000308199"/>
    </source>
</evidence>
<proteinExistence type="predicted"/>
<dbReference type="InterPro" id="IPR015943">
    <property type="entry name" value="WD40/YVTN_repeat-like_dom_sf"/>
</dbReference>
<dbReference type="InterPro" id="IPR019775">
    <property type="entry name" value="WD40_repeat_CS"/>
</dbReference>
<comment type="caution">
    <text evidence="5">The sequence shown here is derived from an EMBL/GenBank/DDBJ whole genome shotgun (WGS) entry which is preliminary data.</text>
</comment>